<organism evidence="4 5">
    <name type="scientific">Lolium multiflorum</name>
    <name type="common">Italian ryegrass</name>
    <name type="synonym">Lolium perenne subsp. multiflorum</name>
    <dbReference type="NCBI Taxonomy" id="4521"/>
    <lineage>
        <taxon>Eukaryota</taxon>
        <taxon>Viridiplantae</taxon>
        <taxon>Streptophyta</taxon>
        <taxon>Embryophyta</taxon>
        <taxon>Tracheophyta</taxon>
        <taxon>Spermatophyta</taxon>
        <taxon>Magnoliopsida</taxon>
        <taxon>Liliopsida</taxon>
        <taxon>Poales</taxon>
        <taxon>Poaceae</taxon>
        <taxon>BOP clade</taxon>
        <taxon>Pooideae</taxon>
        <taxon>Poodae</taxon>
        <taxon>Poeae</taxon>
        <taxon>Poeae Chloroplast Group 2 (Poeae type)</taxon>
        <taxon>Loliodinae</taxon>
        <taxon>Loliinae</taxon>
        <taxon>Lolium</taxon>
    </lineage>
</organism>
<evidence type="ECO:0000313" key="4">
    <source>
        <dbReference type="EMBL" id="KAK1627556.1"/>
    </source>
</evidence>
<evidence type="ECO:0000259" key="3">
    <source>
        <dbReference type="Pfam" id="PF00407"/>
    </source>
</evidence>
<dbReference type="PRINTS" id="PR00634">
    <property type="entry name" value="BETALLERGEN"/>
</dbReference>
<dbReference type="InterPro" id="IPR024949">
    <property type="entry name" value="Bet_v_I_allergen"/>
</dbReference>
<comment type="similarity">
    <text evidence="2">Belongs to the BetVI family.</text>
</comment>
<evidence type="ECO:0000256" key="1">
    <source>
        <dbReference type="ARBA" id="ARBA00004123"/>
    </source>
</evidence>
<dbReference type="InterPro" id="IPR023393">
    <property type="entry name" value="START-like_dom_sf"/>
</dbReference>
<dbReference type="Pfam" id="PF00407">
    <property type="entry name" value="Bet_v_1"/>
    <property type="match status" value="1"/>
</dbReference>
<sequence>MAAGCVITEECSLAVSADRMWKVTCSSDALLKACAGLIDAVNVEGDGGPGTVNTLTLSAAAAAASGGGLMKGRVVACDDAARVLRNEVLEGGRVKGQLKSLVNEVKLEAAGDGACVAKLTMEYERLDGGGALAPEDQAELVGGYLGMFKTVEAYLVANPAEYA</sequence>
<evidence type="ECO:0000313" key="5">
    <source>
        <dbReference type="Proteomes" id="UP001231189"/>
    </source>
</evidence>
<reference evidence="4" key="1">
    <citation type="submission" date="2023-07" db="EMBL/GenBank/DDBJ databases">
        <title>A chromosome-level genome assembly of Lolium multiflorum.</title>
        <authorList>
            <person name="Chen Y."/>
            <person name="Copetti D."/>
            <person name="Kolliker R."/>
            <person name="Studer B."/>
        </authorList>
    </citation>
    <scope>NUCLEOTIDE SEQUENCE</scope>
    <source>
        <strain evidence="4">02402/16</strain>
        <tissue evidence="4">Leaf</tissue>
    </source>
</reference>
<dbReference type="GO" id="GO:0038023">
    <property type="term" value="F:signaling receptor activity"/>
    <property type="evidence" value="ECO:0007669"/>
    <property type="project" value="InterPro"/>
</dbReference>
<dbReference type="Proteomes" id="UP001231189">
    <property type="component" value="Unassembled WGS sequence"/>
</dbReference>
<dbReference type="GO" id="GO:0010427">
    <property type="term" value="F:abscisic acid binding"/>
    <property type="evidence" value="ECO:0007669"/>
    <property type="project" value="InterPro"/>
</dbReference>
<dbReference type="Gene3D" id="3.30.530.20">
    <property type="match status" value="1"/>
</dbReference>
<dbReference type="GO" id="GO:0005634">
    <property type="term" value="C:nucleus"/>
    <property type="evidence" value="ECO:0007669"/>
    <property type="project" value="UniProtKB-SubCell"/>
</dbReference>
<dbReference type="InterPro" id="IPR050279">
    <property type="entry name" value="Plant_def-hormone_signal"/>
</dbReference>
<protein>
    <recommendedName>
        <fullName evidence="3">Bet v I/Major latex protein domain-containing protein</fullName>
    </recommendedName>
</protein>
<dbReference type="AlphaFoldDB" id="A0AAD8W033"/>
<evidence type="ECO:0000256" key="2">
    <source>
        <dbReference type="ARBA" id="ARBA00009744"/>
    </source>
</evidence>
<dbReference type="PANTHER" id="PTHR31213:SF168">
    <property type="entry name" value="OS12G0555100 PROTEIN"/>
    <property type="match status" value="1"/>
</dbReference>
<name>A0AAD8W033_LOLMU</name>
<comment type="subcellular location">
    <subcellularLocation>
        <location evidence="1">Nucleus</location>
    </subcellularLocation>
</comment>
<dbReference type="GO" id="GO:0006952">
    <property type="term" value="P:defense response"/>
    <property type="evidence" value="ECO:0007669"/>
    <property type="project" value="InterPro"/>
</dbReference>
<accession>A0AAD8W033</accession>
<dbReference type="FunFam" id="3.30.530.20:FF:000007">
    <property type="entry name" value="Major pollen allergen Bet v 1-A"/>
    <property type="match status" value="1"/>
</dbReference>
<proteinExistence type="inferred from homology"/>
<dbReference type="GO" id="GO:0009738">
    <property type="term" value="P:abscisic acid-activated signaling pathway"/>
    <property type="evidence" value="ECO:0007669"/>
    <property type="project" value="InterPro"/>
</dbReference>
<dbReference type="SUPFAM" id="SSF55961">
    <property type="entry name" value="Bet v1-like"/>
    <property type="match status" value="1"/>
</dbReference>
<dbReference type="InterPro" id="IPR000916">
    <property type="entry name" value="Bet_v_I/MLP"/>
</dbReference>
<dbReference type="GO" id="GO:0004864">
    <property type="term" value="F:protein phosphatase inhibitor activity"/>
    <property type="evidence" value="ECO:0007669"/>
    <property type="project" value="InterPro"/>
</dbReference>
<gene>
    <name evidence="4" type="ORF">QYE76_001871</name>
</gene>
<dbReference type="EMBL" id="JAUUTY010000005">
    <property type="protein sequence ID" value="KAK1627556.1"/>
    <property type="molecule type" value="Genomic_DNA"/>
</dbReference>
<feature type="domain" description="Bet v I/Major latex protein" evidence="3">
    <location>
        <begin position="8"/>
        <end position="157"/>
    </location>
</feature>
<comment type="caution">
    <text evidence="4">The sequence shown here is derived from an EMBL/GenBank/DDBJ whole genome shotgun (WGS) entry which is preliminary data.</text>
</comment>
<keyword evidence="5" id="KW-1185">Reference proteome</keyword>
<dbReference type="PANTHER" id="PTHR31213">
    <property type="entry name" value="OS08G0374000 PROTEIN-RELATED"/>
    <property type="match status" value="1"/>
</dbReference>
<dbReference type="GO" id="GO:0005737">
    <property type="term" value="C:cytoplasm"/>
    <property type="evidence" value="ECO:0007669"/>
    <property type="project" value="TreeGrafter"/>
</dbReference>
<dbReference type="CDD" id="cd07816">
    <property type="entry name" value="Bet_v1-like"/>
    <property type="match status" value="1"/>
</dbReference>